<dbReference type="PROSITE" id="PS51375">
    <property type="entry name" value="PPR"/>
    <property type="match status" value="1"/>
</dbReference>
<dbReference type="OrthoDB" id="5563945at2759"/>
<reference evidence="4" key="1">
    <citation type="submission" date="2022-07" db="EMBL/GenBank/DDBJ databases">
        <title>Phylogenomic reconstructions and comparative analyses of Kickxellomycotina fungi.</title>
        <authorList>
            <person name="Reynolds N.K."/>
            <person name="Stajich J.E."/>
            <person name="Barry K."/>
            <person name="Grigoriev I.V."/>
            <person name="Crous P."/>
            <person name="Smith M.E."/>
        </authorList>
    </citation>
    <scope>NUCLEOTIDE SEQUENCE</scope>
    <source>
        <strain evidence="4">RSA 1196</strain>
    </source>
</reference>
<dbReference type="GO" id="GO:0003729">
    <property type="term" value="F:mRNA binding"/>
    <property type="evidence" value="ECO:0007669"/>
    <property type="project" value="TreeGrafter"/>
</dbReference>
<dbReference type="Pfam" id="PF01535">
    <property type="entry name" value="PPR"/>
    <property type="match status" value="1"/>
</dbReference>
<dbReference type="InterPro" id="IPR002885">
    <property type="entry name" value="PPR_rpt"/>
</dbReference>
<evidence type="ECO:0000313" key="5">
    <source>
        <dbReference type="Proteomes" id="UP001150925"/>
    </source>
</evidence>
<evidence type="ECO:0000256" key="2">
    <source>
        <dbReference type="PROSITE-ProRule" id="PRU00708"/>
    </source>
</evidence>
<proteinExistence type="predicted"/>
<dbReference type="Proteomes" id="UP001150925">
    <property type="component" value="Unassembled WGS sequence"/>
</dbReference>
<dbReference type="PANTHER" id="PTHR47932">
    <property type="entry name" value="ATPASE EXPRESSION PROTEIN 3"/>
    <property type="match status" value="1"/>
</dbReference>
<evidence type="ECO:0000256" key="1">
    <source>
        <dbReference type="ARBA" id="ARBA00022737"/>
    </source>
</evidence>
<dbReference type="InterPro" id="IPR011990">
    <property type="entry name" value="TPR-like_helical_dom_sf"/>
</dbReference>
<comment type="caution">
    <text evidence="4">The sequence shown here is derived from an EMBL/GenBank/DDBJ whole genome shotgun (WGS) entry which is preliminary data.</text>
</comment>
<protein>
    <recommendedName>
        <fullName evidence="6">Pentatricopeptide repeat domain-containing protein</fullName>
    </recommendedName>
</protein>
<accession>A0A9W8AYV0</accession>
<dbReference type="Gene3D" id="1.25.40.10">
    <property type="entry name" value="Tetratricopeptide repeat domain"/>
    <property type="match status" value="2"/>
</dbReference>
<evidence type="ECO:0000313" key="4">
    <source>
        <dbReference type="EMBL" id="KAJ1968802.1"/>
    </source>
</evidence>
<sequence>MGTFRHLPKSPGLVLARQNGQQRAVGYSTRITLGSITFRLLYQSRSYHDTFYPFLTCSLRSKSNLSRSRQWIQVHGRPIPQPPWPLWSLQAFQYPFTRARPTHNLAGTRPPDLQCIHTPIINFRTALQSRDIDAAWTYYGYIKSRYIESATENPTVQEHPHFTPLTQSLMPTDYYLLLDQLATRYSRETSRFIIILCEDLVANRVPLTEAAQAHLIRACYLLAEYSKALAYLHSWYPSSSHLPDLRKPPFRDPYAWGCLWTYSLACHRLVHRSFTQIFDMYTNYVQLGGQPHQLMMQQLTCALIDDVRWQKSHLTRLAHEWQLHFPSATPMFWSFMIVTLLRSRRWAEVMETFEVAQTLDVVFPRPLVRYALKRLFRNGQLNRAQHLWHGIICVPQCGTADSGSSNSAILDEFPYLSTGTINVYVDGLIKHGYHIEAEQLVGALAGGAQFVRPTCTTRRTHPMCTKPTSLALCSAFSATIHTFTVMIQGYLSAGDLDNALRIIEHIGQIGLAWDAALTDVVCRGLLRLYYTFTPNIPLAEFDKLFGKLVDAIPTPTHAEITTLHYDLIEYNVVHKLLRKARAHGTLDTPDPSLTALYQRTLGHLLTNDDITLQRSLEIATQTHDLAALLSFLLERGHTHRAVGLFTMCLLPPHRVQPTPVIVNILVRGLAQQGLDQEAAALLDGDQLSHPRLKLEGYLVLFRAYCSQSNLTGALTTFTKLCKLDIVASPVISRAFNSTNPKRHDTRSSHQPDPPEGDTFDAFSMPWRPEGMQRCPPVENTGSLNPTAQANTGSIPASSLLVVPWFAYASLFHLLFTRRLTHQAQELYTAFIEIVRRFELAEEYAENGLSSPSTCRFSVMPHMKEPDLSNNGLSTSHGLWASGYDRPRWNKRMVTLLLHGWVRLHQRKLAHHVIRTMNHQQIVPKPLSALDRLVKRAQSL</sequence>
<dbReference type="PANTHER" id="PTHR47932:SF63">
    <property type="entry name" value="OS08G0290000 PROTEIN"/>
    <property type="match status" value="1"/>
</dbReference>
<keyword evidence="5" id="KW-1185">Reference proteome</keyword>
<feature type="repeat" description="PPR" evidence="2">
    <location>
        <begin position="479"/>
        <end position="513"/>
    </location>
</feature>
<evidence type="ECO:0008006" key="6">
    <source>
        <dbReference type="Google" id="ProtNLM"/>
    </source>
</evidence>
<organism evidence="4 5">
    <name type="scientific">Dispira parvispora</name>
    <dbReference type="NCBI Taxonomy" id="1520584"/>
    <lineage>
        <taxon>Eukaryota</taxon>
        <taxon>Fungi</taxon>
        <taxon>Fungi incertae sedis</taxon>
        <taxon>Zoopagomycota</taxon>
        <taxon>Kickxellomycotina</taxon>
        <taxon>Dimargaritomycetes</taxon>
        <taxon>Dimargaritales</taxon>
        <taxon>Dimargaritaceae</taxon>
        <taxon>Dispira</taxon>
    </lineage>
</organism>
<dbReference type="EMBL" id="JANBPY010000134">
    <property type="protein sequence ID" value="KAJ1968802.1"/>
    <property type="molecule type" value="Genomic_DNA"/>
</dbReference>
<name>A0A9W8AYV0_9FUNG</name>
<keyword evidence="1" id="KW-0677">Repeat</keyword>
<evidence type="ECO:0000256" key="3">
    <source>
        <dbReference type="SAM" id="MobiDB-lite"/>
    </source>
</evidence>
<feature type="region of interest" description="Disordered" evidence="3">
    <location>
        <begin position="736"/>
        <end position="759"/>
    </location>
</feature>
<gene>
    <name evidence="4" type="ORF">IWQ62_001024</name>
</gene>
<dbReference type="AlphaFoldDB" id="A0A9W8AYV0"/>